<keyword evidence="5" id="KW-0597">Phosphoprotein</keyword>
<name>A0A8S3ZGA9_9EUPU</name>
<keyword evidence="6" id="KW-0677">Repeat</keyword>
<dbReference type="SMART" id="SM00537">
    <property type="entry name" value="DCX"/>
    <property type="match status" value="2"/>
</dbReference>
<dbReference type="OrthoDB" id="1738954at2759"/>
<dbReference type="PROSITE" id="PS50309">
    <property type="entry name" value="DC"/>
    <property type="match status" value="2"/>
</dbReference>
<feature type="compositionally biased region" description="Basic and acidic residues" evidence="9">
    <location>
        <begin position="368"/>
        <end position="378"/>
    </location>
</feature>
<dbReference type="SUPFAM" id="SSF89837">
    <property type="entry name" value="Doublecortin (DC)"/>
    <property type="match status" value="2"/>
</dbReference>
<dbReference type="Gene3D" id="3.10.20.230">
    <property type="entry name" value="Doublecortin domain"/>
    <property type="match status" value="2"/>
</dbReference>
<evidence type="ECO:0000259" key="10">
    <source>
        <dbReference type="PROSITE" id="PS50309"/>
    </source>
</evidence>
<evidence type="ECO:0000256" key="6">
    <source>
        <dbReference type="ARBA" id="ARBA00022737"/>
    </source>
</evidence>
<dbReference type="PANTHER" id="PTHR23005">
    <property type="entry name" value="RETINITIS PIGMENTOSA 1 PROTEIN"/>
    <property type="match status" value="1"/>
</dbReference>
<evidence type="ECO:0000256" key="9">
    <source>
        <dbReference type="SAM" id="MobiDB-lite"/>
    </source>
</evidence>
<dbReference type="Pfam" id="PF03607">
    <property type="entry name" value="DCX"/>
    <property type="match status" value="2"/>
</dbReference>
<keyword evidence="8" id="KW-0547">Nucleotide-binding</keyword>
<dbReference type="EMBL" id="CAJHNH020003012">
    <property type="protein sequence ID" value="CAG5128319.1"/>
    <property type="molecule type" value="Genomic_DNA"/>
</dbReference>
<feature type="domain" description="Doublecortin" evidence="10">
    <location>
        <begin position="288"/>
        <end position="371"/>
    </location>
</feature>
<feature type="compositionally biased region" description="Low complexity" evidence="9">
    <location>
        <begin position="81"/>
        <end position="93"/>
    </location>
</feature>
<feature type="region of interest" description="Disordered" evidence="9">
    <location>
        <begin position="368"/>
        <end position="442"/>
    </location>
</feature>
<feature type="domain" description="Doublecortin" evidence="10">
    <location>
        <begin position="104"/>
        <end position="191"/>
    </location>
</feature>
<feature type="compositionally biased region" description="Low complexity" evidence="9">
    <location>
        <begin position="399"/>
        <end position="416"/>
    </location>
</feature>
<feature type="compositionally biased region" description="Basic and acidic residues" evidence="9">
    <location>
        <begin position="244"/>
        <end position="259"/>
    </location>
</feature>
<dbReference type="GO" id="GO:0007417">
    <property type="term" value="P:central nervous system development"/>
    <property type="evidence" value="ECO:0007669"/>
    <property type="project" value="UniProtKB-ARBA"/>
</dbReference>
<evidence type="ECO:0000256" key="7">
    <source>
        <dbReference type="ARBA" id="ARBA00023273"/>
    </source>
</evidence>
<evidence type="ECO:0000313" key="11">
    <source>
        <dbReference type="EMBL" id="CAG5128319.1"/>
    </source>
</evidence>
<dbReference type="GO" id="GO:0005930">
    <property type="term" value="C:axoneme"/>
    <property type="evidence" value="ECO:0007669"/>
    <property type="project" value="TreeGrafter"/>
</dbReference>
<comment type="subcellular location">
    <subcellularLocation>
        <location evidence="1">Cell projection</location>
    </subcellularLocation>
    <subcellularLocation>
        <location evidence="2">Cytoplasm</location>
    </subcellularLocation>
</comment>
<feature type="compositionally biased region" description="Basic and acidic residues" evidence="9">
    <location>
        <begin position="425"/>
        <end position="442"/>
    </location>
</feature>
<dbReference type="GO" id="GO:0042461">
    <property type="term" value="P:photoreceptor cell development"/>
    <property type="evidence" value="ECO:0007669"/>
    <property type="project" value="TreeGrafter"/>
</dbReference>
<keyword evidence="8" id="KW-0067">ATP-binding</keyword>
<dbReference type="Proteomes" id="UP000678393">
    <property type="component" value="Unassembled WGS sequence"/>
</dbReference>
<evidence type="ECO:0000256" key="1">
    <source>
        <dbReference type="ARBA" id="ARBA00004316"/>
    </source>
</evidence>
<dbReference type="GO" id="GO:0035556">
    <property type="term" value="P:intracellular signal transduction"/>
    <property type="evidence" value="ECO:0007669"/>
    <property type="project" value="InterPro"/>
</dbReference>
<comment type="caution">
    <text evidence="11">The sequence shown here is derived from an EMBL/GenBank/DDBJ whole genome shotgun (WGS) entry which is preliminary data.</text>
</comment>
<evidence type="ECO:0000313" key="12">
    <source>
        <dbReference type="Proteomes" id="UP000678393"/>
    </source>
</evidence>
<feature type="binding site" evidence="8">
    <location>
        <position position="492"/>
    </location>
    <ligand>
        <name>ATP</name>
        <dbReference type="ChEBI" id="CHEBI:30616"/>
    </ligand>
</feature>
<organism evidence="11 12">
    <name type="scientific">Candidula unifasciata</name>
    <dbReference type="NCBI Taxonomy" id="100452"/>
    <lineage>
        <taxon>Eukaryota</taxon>
        <taxon>Metazoa</taxon>
        <taxon>Spiralia</taxon>
        <taxon>Lophotrochozoa</taxon>
        <taxon>Mollusca</taxon>
        <taxon>Gastropoda</taxon>
        <taxon>Heterobranchia</taxon>
        <taxon>Euthyneura</taxon>
        <taxon>Panpulmonata</taxon>
        <taxon>Eupulmonata</taxon>
        <taxon>Stylommatophora</taxon>
        <taxon>Helicina</taxon>
        <taxon>Helicoidea</taxon>
        <taxon>Geomitridae</taxon>
        <taxon>Candidula</taxon>
    </lineage>
</organism>
<evidence type="ECO:0000256" key="4">
    <source>
        <dbReference type="ARBA" id="ARBA00022490"/>
    </source>
</evidence>
<keyword evidence="7" id="KW-0966">Cell projection</keyword>
<dbReference type="Gene3D" id="3.30.200.20">
    <property type="entry name" value="Phosphorylase Kinase, domain 1"/>
    <property type="match status" value="1"/>
</dbReference>
<dbReference type="InterPro" id="IPR017441">
    <property type="entry name" value="Protein_kinase_ATP_BS"/>
</dbReference>
<dbReference type="PROSITE" id="PS00107">
    <property type="entry name" value="PROTEIN_KINASE_ATP"/>
    <property type="match status" value="1"/>
</dbReference>
<feature type="region of interest" description="Disordered" evidence="9">
    <location>
        <begin position="59"/>
        <end position="96"/>
    </location>
</feature>
<proteinExistence type="inferred from homology"/>
<dbReference type="FunFam" id="3.10.20.230:FF:000001">
    <property type="entry name" value="serine/threonine-protein kinase DCLK1 isoform X1"/>
    <property type="match status" value="1"/>
</dbReference>
<feature type="compositionally biased region" description="Low complexity" evidence="9">
    <location>
        <begin position="223"/>
        <end position="236"/>
    </location>
</feature>
<dbReference type="InterPro" id="IPR003533">
    <property type="entry name" value="Doublecortin_dom"/>
</dbReference>
<dbReference type="PANTHER" id="PTHR23005:SF4">
    <property type="entry name" value="OXYGEN-REGULATED PROTEIN 1"/>
    <property type="match status" value="1"/>
</dbReference>
<feature type="region of interest" description="Disordered" evidence="9">
    <location>
        <begin position="208"/>
        <end position="281"/>
    </location>
</feature>
<dbReference type="AlphaFoldDB" id="A0A8S3ZGA9"/>
<feature type="non-terminal residue" evidence="11">
    <location>
        <position position="540"/>
    </location>
</feature>
<evidence type="ECO:0000256" key="3">
    <source>
        <dbReference type="ARBA" id="ARBA00005354"/>
    </source>
</evidence>
<dbReference type="SUPFAM" id="SSF56112">
    <property type="entry name" value="Protein kinase-like (PK-like)"/>
    <property type="match status" value="1"/>
</dbReference>
<dbReference type="InterPro" id="IPR011009">
    <property type="entry name" value="Kinase-like_dom_sf"/>
</dbReference>
<dbReference type="InterPro" id="IPR036572">
    <property type="entry name" value="Doublecortin_dom_sf"/>
</dbReference>
<dbReference type="GO" id="GO:0043005">
    <property type="term" value="C:neuron projection"/>
    <property type="evidence" value="ECO:0007669"/>
    <property type="project" value="UniProtKB-ARBA"/>
</dbReference>
<sequence length="540" mass="61116">MTESLVIPYSDTKNTKGRDVDDCKISYKSRFKIMTSGVGPPTTRFGGFDITEMAASNSAVAIDERMQRRRQQGEDSTHHISSNPSKSSRSSNSLYKIASERRSRRVKLYRNGDRFFKGMLYAVSSERFRTFESLLTALTSTAVCDKRVMPNGVRHIFSLDGNRRLHSVEELREGESYVCASGNSFRAIDYSKIEDAVWNSCMFPEHGSNRSLNKKTQNKTAETSSSQNSETFSTSSLQSQPRPESARDKCATSVRDRRTCRSHSYKSDTSGSERKGNEHLQTTIVSPRLVTLVRNGRKPRKVFRFLLNKKTAKSFEQVMTDIAEMVNYDCGQAKRVYTISGQQVMCLGDFFQNDTVFLVCAQDKPKAEDFHLDSDESRQTQVRRLSAGKDRERTTRKVSSPASIKSSRSSMSTSKDVSQKNTRRPHSDGDSPQQKADKKTVNKEHIESCVSSLPMPKVLTNKYEVGRPIGTGNFAVVMECRDRKTKRKYALKIINKDLCKGKPSLPGRPKCLMWLSCPPPPPLYTISHLFIYIFCNLRQC</sequence>
<keyword evidence="4" id="KW-0963">Cytoplasm</keyword>
<evidence type="ECO:0000256" key="2">
    <source>
        <dbReference type="ARBA" id="ARBA00004496"/>
    </source>
</evidence>
<reference evidence="11" key="1">
    <citation type="submission" date="2021-04" db="EMBL/GenBank/DDBJ databases">
        <authorList>
            <consortium name="Molecular Ecology Group"/>
        </authorList>
    </citation>
    <scope>NUCLEOTIDE SEQUENCE</scope>
</reference>
<keyword evidence="12" id="KW-1185">Reference proteome</keyword>
<feature type="compositionally biased region" description="Basic and acidic residues" evidence="9">
    <location>
        <begin position="62"/>
        <end position="78"/>
    </location>
</feature>
<comment type="similarity">
    <text evidence="3">Belongs to the protein kinase superfamily. CAMK Ser/Thr protein kinase family. CaMK subfamily.</text>
</comment>
<protein>
    <recommendedName>
        <fullName evidence="10">Doublecortin domain-containing protein</fullName>
    </recommendedName>
</protein>
<evidence type="ECO:0000256" key="8">
    <source>
        <dbReference type="PROSITE-ProRule" id="PRU10141"/>
    </source>
</evidence>
<accession>A0A8S3ZGA9</accession>
<evidence type="ECO:0000256" key="5">
    <source>
        <dbReference type="ARBA" id="ARBA00022553"/>
    </source>
</evidence>
<dbReference type="GO" id="GO:0005524">
    <property type="term" value="F:ATP binding"/>
    <property type="evidence" value="ECO:0007669"/>
    <property type="project" value="UniProtKB-UniRule"/>
</dbReference>
<gene>
    <name evidence="11" type="ORF">CUNI_LOCUS13877</name>
</gene>
<dbReference type="GO" id="GO:0035082">
    <property type="term" value="P:axoneme assembly"/>
    <property type="evidence" value="ECO:0007669"/>
    <property type="project" value="TreeGrafter"/>
</dbReference>